<dbReference type="Proteomes" id="UP001556170">
    <property type="component" value="Unassembled WGS sequence"/>
</dbReference>
<dbReference type="RefSeq" id="WP_367843947.1">
    <property type="nucleotide sequence ID" value="NZ_JBFOHL010000003.1"/>
</dbReference>
<name>A0ABV3QM11_9GAMM</name>
<feature type="compositionally biased region" description="Basic and acidic residues" evidence="1">
    <location>
        <begin position="96"/>
        <end position="111"/>
    </location>
</feature>
<evidence type="ECO:0000256" key="1">
    <source>
        <dbReference type="SAM" id="MobiDB-lite"/>
    </source>
</evidence>
<keyword evidence="3" id="KW-1185">Reference proteome</keyword>
<gene>
    <name evidence="2" type="ORF">ABQJ56_05325</name>
</gene>
<feature type="region of interest" description="Disordered" evidence="1">
    <location>
        <begin position="58"/>
        <end position="121"/>
    </location>
</feature>
<organism evidence="2 3">
    <name type="scientific">Rhodanobacter geophilus</name>
    <dbReference type="NCBI Taxonomy" id="3162488"/>
    <lineage>
        <taxon>Bacteria</taxon>
        <taxon>Pseudomonadati</taxon>
        <taxon>Pseudomonadota</taxon>
        <taxon>Gammaproteobacteria</taxon>
        <taxon>Lysobacterales</taxon>
        <taxon>Rhodanobacteraceae</taxon>
        <taxon>Rhodanobacter</taxon>
    </lineage>
</organism>
<protein>
    <submittedName>
        <fullName evidence="2">Pentapeptide MXKDX repeat protein</fullName>
    </submittedName>
</protein>
<comment type="caution">
    <text evidence="2">The sequence shown here is derived from an EMBL/GenBank/DDBJ whole genome shotgun (WGS) entry which is preliminary data.</text>
</comment>
<reference evidence="2 3" key="1">
    <citation type="submission" date="2024-06" db="EMBL/GenBank/DDBJ databases">
        <authorList>
            <person name="Woo H."/>
        </authorList>
    </citation>
    <scope>NUCLEOTIDE SEQUENCE [LARGE SCALE GENOMIC DNA]</scope>
    <source>
        <strain evidence="2 3">S2-g</strain>
    </source>
</reference>
<feature type="compositionally biased region" description="Basic and acidic residues" evidence="1">
    <location>
        <begin position="68"/>
        <end position="84"/>
    </location>
</feature>
<evidence type="ECO:0000313" key="2">
    <source>
        <dbReference type="EMBL" id="MEW9623642.1"/>
    </source>
</evidence>
<dbReference type="EMBL" id="JBFOHL010000003">
    <property type="protein sequence ID" value="MEW9623642.1"/>
    <property type="molecule type" value="Genomic_DNA"/>
</dbReference>
<evidence type="ECO:0000313" key="3">
    <source>
        <dbReference type="Proteomes" id="UP001556170"/>
    </source>
</evidence>
<proteinExistence type="predicted"/>
<sequence length="121" mass="12508">MAKEGAEALWLLPSLSSLKDPPMNARTLAALALSAAVGAFAFAPAFAQDAMPASAGTAMSHQAMSSKDAMKGSMHRDDMMKNDAMKPGAMKSRAMQHGDKMKKDGAMKMKQDAGGAMSSGG</sequence>
<accession>A0ABV3QM11</accession>